<dbReference type="GeneID" id="70237461"/>
<accession>A0A9P8P061</accession>
<reference evidence="2" key="2">
    <citation type="submission" date="2021-01" db="EMBL/GenBank/DDBJ databases">
        <authorList>
            <person name="Schikora-Tamarit M.A."/>
        </authorList>
    </citation>
    <scope>NUCLEOTIDE SEQUENCE</scope>
    <source>
        <strain evidence="2">CBS6075</strain>
    </source>
</reference>
<dbReference type="EMBL" id="JAEUBE010000378">
    <property type="protein sequence ID" value="KAH3662249.1"/>
    <property type="molecule type" value="Genomic_DNA"/>
</dbReference>
<feature type="transmembrane region" description="Helical" evidence="1">
    <location>
        <begin position="84"/>
        <end position="106"/>
    </location>
</feature>
<protein>
    <submittedName>
        <fullName evidence="2">Uncharacterized protein</fullName>
    </submittedName>
</protein>
<keyword evidence="1" id="KW-1133">Transmembrane helix</keyword>
<evidence type="ECO:0000313" key="2">
    <source>
        <dbReference type="EMBL" id="KAH3662249.1"/>
    </source>
</evidence>
<feature type="transmembrane region" description="Helical" evidence="1">
    <location>
        <begin position="118"/>
        <end position="137"/>
    </location>
</feature>
<evidence type="ECO:0000313" key="3">
    <source>
        <dbReference type="Proteomes" id="UP000769157"/>
    </source>
</evidence>
<dbReference type="AlphaFoldDB" id="A0A9P8P061"/>
<sequence length="231" mass="24121">MLGRDSGFSNVSEGVDACSAVAAAVAKEAAADKRPEPVVGPGPAAAEQVAADRAAVGTIAAAWPCPADDLAHVLALRIVSVHGWGLGGGVIVQVQQVVVAFAHLFLFEAELDGPVQTVVALVSASAFLFLGGHSALFKSLLQRLVSNSVSDLATCRQFLPLSLSRRSTMSITSRNSPLSYVWLATSAIWAVVGPVGSLLVAFLTITWTDEYPLATFLMDLITDLVVDMCKT</sequence>
<dbReference type="Proteomes" id="UP000769157">
    <property type="component" value="Unassembled WGS sequence"/>
</dbReference>
<name>A0A9P8P061_9ASCO</name>
<feature type="transmembrane region" description="Helical" evidence="1">
    <location>
        <begin position="180"/>
        <end position="205"/>
    </location>
</feature>
<evidence type="ECO:0000256" key="1">
    <source>
        <dbReference type="SAM" id="Phobius"/>
    </source>
</evidence>
<dbReference type="RefSeq" id="XP_046059338.1">
    <property type="nucleotide sequence ID" value="XM_046206687.1"/>
</dbReference>
<organism evidence="2 3">
    <name type="scientific">Ogataea philodendri</name>
    <dbReference type="NCBI Taxonomy" id="1378263"/>
    <lineage>
        <taxon>Eukaryota</taxon>
        <taxon>Fungi</taxon>
        <taxon>Dikarya</taxon>
        <taxon>Ascomycota</taxon>
        <taxon>Saccharomycotina</taxon>
        <taxon>Pichiomycetes</taxon>
        <taxon>Pichiales</taxon>
        <taxon>Pichiaceae</taxon>
        <taxon>Ogataea</taxon>
    </lineage>
</organism>
<gene>
    <name evidence="2" type="ORF">OGAPHI_005497</name>
</gene>
<reference evidence="2" key="1">
    <citation type="journal article" date="2021" name="Open Biol.">
        <title>Shared evolutionary footprints suggest mitochondrial oxidative damage underlies multiple complex I losses in fungi.</title>
        <authorList>
            <person name="Schikora-Tamarit M.A."/>
            <person name="Marcet-Houben M."/>
            <person name="Nosek J."/>
            <person name="Gabaldon T."/>
        </authorList>
    </citation>
    <scope>NUCLEOTIDE SEQUENCE</scope>
    <source>
        <strain evidence="2">CBS6075</strain>
    </source>
</reference>
<proteinExistence type="predicted"/>
<keyword evidence="3" id="KW-1185">Reference proteome</keyword>
<comment type="caution">
    <text evidence="2">The sequence shown here is derived from an EMBL/GenBank/DDBJ whole genome shotgun (WGS) entry which is preliminary data.</text>
</comment>
<keyword evidence="1" id="KW-0472">Membrane</keyword>
<keyword evidence="1" id="KW-0812">Transmembrane</keyword>